<dbReference type="RefSeq" id="WP_182305274.1">
    <property type="nucleotide sequence ID" value="NZ_CP059896.1"/>
</dbReference>
<organism evidence="1 2">
    <name type="scientific">Ciceribacter thiooxidans</name>
    <dbReference type="NCBI Taxonomy" id="1969821"/>
    <lineage>
        <taxon>Bacteria</taxon>
        <taxon>Pseudomonadati</taxon>
        <taxon>Pseudomonadota</taxon>
        <taxon>Alphaproteobacteria</taxon>
        <taxon>Hyphomicrobiales</taxon>
        <taxon>Rhizobiaceae</taxon>
        <taxon>Ciceribacter</taxon>
    </lineage>
</organism>
<evidence type="ECO:0008006" key="3">
    <source>
        <dbReference type="Google" id="ProtNLM"/>
    </source>
</evidence>
<dbReference type="Proteomes" id="UP001595647">
    <property type="component" value="Unassembled WGS sequence"/>
</dbReference>
<proteinExistence type="predicted"/>
<evidence type="ECO:0000313" key="1">
    <source>
        <dbReference type="EMBL" id="MFC3162185.1"/>
    </source>
</evidence>
<comment type="caution">
    <text evidence="1">The sequence shown here is derived from an EMBL/GenBank/DDBJ whole genome shotgun (WGS) entry which is preliminary data.</text>
</comment>
<name>A0ABV7HYI1_9HYPH</name>
<keyword evidence="2" id="KW-1185">Reference proteome</keyword>
<evidence type="ECO:0000313" key="2">
    <source>
        <dbReference type="Proteomes" id="UP001595647"/>
    </source>
</evidence>
<protein>
    <recommendedName>
        <fullName evidence="3">Flagellar FliJ protein</fullName>
    </recommendedName>
</protein>
<dbReference type="EMBL" id="JBHRTG010000003">
    <property type="protein sequence ID" value="MFC3162185.1"/>
    <property type="molecule type" value="Genomic_DNA"/>
</dbReference>
<accession>A0ABV7HYI1</accession>
<gene>
    <name evidence="1" type="ORF">ACFOHV_02705</name>
</gene>
<sequence>MGPKKKSEKLARLVSVQRHMERMAESDLSNTARQRDEVSASMHTVMDAIGSLDPVHRLFAQSYAERFDRLANMEKQLAGIQQAQEAKVVRERVKGDRLEENRQEARLDEDREAEDNAIYDMVDMRYATPASSKLQE</sequence>
<reference evidence="2" key="1">
    <citation type="journal article" date="2019" name="Int. J. Syst. Evol. Microbiol.">
        <title>The Global Catalogue of Microorganisms (GCM) 10K type strain sequencing project: providing services to taxonomists for standard genome sequencing and annotation.</title>
        <authorList>
            <consortium name="The Broad Institute Genomics Platform"/>
            <consortium name="The Broad Institute Genome Sequencing Center for Infectious Disease"/>
            <person name="Wu L."/>
            <person name="Ma J."/>
        </authorList>
    </citation>
    <scope>NUCLEOTIDE SEQUENCE [LARGE SCALE GENOMIC DNA]</scope>
    <source>
        <strain evidence="2">KCTC 52231</strain>
    </source>
</reference>